<protein>
    <submittedName>
        <fullName evidence="6">Cuticle protein 10.9</fullName>
    </submittedName>
</protein>
<evidence type="ECO:0000256" key="1">
    <source>
        <dbReference type="ARBA" id="ARBA00002980"/>
    </source>
</evidence>
<feature type="compositionally biased region" description="Polar residues" evidence="4">
    <location>
        <begin position="588"/>
        <end position="597"/>
    </location>
</feature>
<feature type="region of interest" description="Disordered" evidence="4">
    <location>
        <begin position="343"/>
        <end position="365"/>
    </location>
</feature>
<dbReference type="GO" id="GO:0008010">
    <property type="term" value="F:structural constituent of chitin-based larval cuticle"/>
    <property type="evidence" value="ECO:0007669"/>
    <property type="project" value="TreeGrafter"/>
</dbReference>
<comment type="function">
    <text evidence="1">Component of the rigid cuticle of the spider.</text>
</comment>
<dbReference type="OrthoDB" id="6427684at2759"/>
<dbReference type="InterPro" id="IPR050468">
    <property type="entry name" value="Cuticle_Struct_Prot"/>
</dbReference>
<feature type="compositionally biased region" description="Low complexity" evidence="4">
    <location>
        <begin position="213"/>
        <end position="230"/>
    </location>
</feature>
<dbReference type="Proteomes" id="UP000887013">
    <property type="component" value="Unassembled WGS sequence"/>
</dbReference>
<feature type="compositionally biased region" description="Low complexity" evidence="4">
    <location>
        <begin position="711"/>
        <end position="723"/>
    </location>
</feature>
<dbReference type="InterPro" id="IPR000618">
    <property type="entry name" value="Insect_cuticle"/>
</dbReference>
<dbReference type="Pfam" id="PF00379">
    <property type="entry name" value="Chitin_bind_4"/>
    <property type="match status" value="5"/>
</dbReference>
<keyword evidence="7" id="KW-1185">Reference proteome</keyword>
<organism evidence="6 7">
    <name type="scientific">Nephila pilipes</name>
    <name type="common">Giant wood spider</name>
    <name type="synonym">Nephila maculata</name>
    <dbReference type="NCBI Taxonomy" id="299642"/>
    <lineage>
        <taxon>Eukaryota</taxon>
        <taxon>Metazoa</taxon>
        <taxon>Ecdysozoa</taxon>
        <taxon>Arthropoda</taxon>
        <taxon>Chelicerata</taxon>
        <taxon>Arachnida</taxon>
        <taxon>Araneae</taxon>
        <taxon>Araneomorphae</taxon>
        <taxon>Entelegynae</taxon>
        <taxon>Araneoidea</taxon>
        <taxon>Nephilidae</taxon>
        <taxon>Nephila</taxon>
    </lineage>
</organism>
<keyword evidence="2 3" id="KW-0193">Cuticle</keyword>
<feature type="chain" id="PRO_5036501933" evidence="5">
    <location>
        <begin position="27"/>
        <end position="749"/>
    </location>
</feature>
<dbReference type="PROSITE" id="PS00233">
    <property type="entry name" value="CHIT_BIND_RR_1"/>
    <property type="match status" value="4"/>
</dbReference>
<comment type="caution">
    <text evidence="6">The sequence shown here is derived from an EMBL/GenBank/DDBJ whole genome shotgun (WGS) entry which is preliminary data.</text>
</comment>
<reference evidence="6" key="1">
    <citation type="submission" date="2020-08" db="EMBL/GenBank/DDBJ databases">
        <title>Multicomponent nature underlies the extraordinary mechanical properties of spider dragline silk.</title>
        <authorList>
            <person name="Kono N."/>
            <person name="Nakamura H."/>
            <person name="Mori M."/>
            <person name="Yoshida Y."/>
            <person name="Ohtoshi R."/>
            <person name="Malay A.D."/>
            <person name="Moran D.A.P."/>
            <person name="Tomita M."/>
            <person name="Numata K."/>
            <person name="Arakawa K."/>
        </authorList>
    </citation>
    <scope>NUCLEOTIDE SEQUENCE</scope>
</reference>
<evidence type="ECO:0000256" key="3">
    <source>
        <dbReference type="PROSITE-ProRule" id="PRU00497"/>
    </source>
</evidence>
<feature type="region of interest" description="Disordered" evidence="4">
    <location>
        <begin position="400"/>
        <end position="429"/>
    </location>
</feature>
<evidence type="ECO:0000313" key="6">
    <source>
        <dbReference type="EMBL" id="GFS86852.1"/>
    </source>
</evidence>
<accession>A0A8X6TA85</accession>
<feature type="region of interest" description="Disordered" evidence="4">
    <location>
        <begin position="579"/>
        <end position="662"/>
    </location>
</feature>
<feature type="compositionally biased region" description="Polar residues" evidence="4">
    <location>
        <begin position="733"/>
        <end position="743"/>
    </location>
</feature>
<dbReference type="GO" id="GO:0062129">
    <property type="term" value="C:chitin-based extracellular matrix"/>
    <property type="evidence" value="ECO:0007669"/>
    <property type="project" value="TreeGrafter"/>
</dbReference>
<dbReference type="EMBL" id="BMAW01004074">
    <property type="protein sequence ID" value="GFS86852.1"/>
    <property type="molecule type" value="Genomic_DNA"/>
</dbReference>
<feature type="compositionally biased region" description="Polar residues" evidence="4">
    <location>
        <begin position="649"/>
        <end position="662"/>
    </location>
</feature>
<dbReference type="PROSITE" id="PS51155">
    <property type="entry name" value="CHIT_BIND_RR_2"/>
    <property type="match status" value="5"/>
</dbReference>
<name>A0A8X6TA85_NEPPI</name>
<keyword evidence="5" id="KW-0732">Signal</keyword>
<feature type="region of interest" description="Disordered" evidence="4">
    <location>
        <begin position="85"/>
        <end position="105"/>
    </location>
</feature>
<evidence type="ECO:0000313" key="7">
    <source>
        <dbReference type="Proteomes" id="UP000887013"/>
    </source>
</evidence>
<gene>
    <name evidence="6" type="primary">NCL1_15348</name>
    <name evidence="6" type="ORF">NPIL_527881</name>
</gene>
<feature type="region of interest" description="Disordered" evidence="4">
    <location>
        <begin position="711"/>
        <end position="749"/>
    </location>
</feature>
<feature type="region of interest" description="Disordered" evidence="4">
    <location>
        <begin position="204"/>
        <end position="279"/>
    </location>
</feature>
<dbReference type="PANTHER" id="PTHR10380">
    <property type="entry name" value="CUTICLE PROTEIN"/>
    <property type="match status" value="1"/>
</dbReference>
<evidence type="ECO:0000256" key="4">
    <source>
        <dbReference type="SAM" id="MobiDB-lite"/>
    </source>
</evidence>
<feature type="region of interest" description="Disordered" evidence="4">
    <location>
        <begin position="493"/>
        <end position="512"/>
    </location>
</feature>
<evidence type="ECO:0000256" key="2">
    <source>
        <dbReference type="ARBA" id="ARBA00022460"/>
    </source>
</evidence>
<evidence type="ECO:0000256" key="5">
    <source>
        <dbReference type="SAM" id="SignalP"/>
    </source>
</evidence>
<sequence length="749" mass="79162">MALSLSEASTMLRQVVLLALAAVALGRGDGRPFQSTKTVKTAQQQQQHQFASVTSYHGNQPAAPQFQAAPQVQAQPSPYSFNYEAEGSARQESADGSGKVTGSYKVTNEDGSVRVVKYIADEQGFRADIDTNEAGTKSSNPANVALKSAFVEPAAPAQAPRRYAAPVQTAPVQIAPQVNTYSSGQYEQKPMQYNLGSNGGAYSFNYQTQLEDGGSSSRSESSDGSGKVSGHYSLSVADGRRRQVDYSSGAEGFQAKIDTNEFGTKSDSPAHVQFYSSAPQPAAPAATSYAQSSSFQQQNQVKSYASAPIQQQPIQAATFATSPVKQQPVQNYAQYDSKPSPYAFSYDAQLEDGSSSRTESADASGKVVGSYSLSNADGRQRTIHYTADHEGFRASVDTNEFGTQADSPADVQFNSNAPKQAPAASSYSAGQFSQQRIPAAFPVQQSQISSGSQTKSAFQSQASYQGQSAMQYNAGAEQYAPFGFNYIAELEDGSSSRTESGDGTGKVVGSYSLSVNDGRKRTVDYLADQGGFRANINTNEHGTKNDSPADIQFYSSAPQEAPQAPSASAYKATSGQFQSGASAGQYHSGASTGQFKSGASAGQYKASGSAGQYKPSFASQQRVEAEPSYQPSPYSFGYEAEATGGGSARSESSDASGKVTGSYTVKNEDGSVRVVEYIADQGGFRANVKTNEPGTKSDDPAHVVIQSNAPAASAPIQQQQYASKGNFPARTYTPKTSEISQKNIAAWRR</sequence>
<dbReference type="InterPro" id="IPR031311">
    <property type="entry name" value="CHIT_BIND_RR_consensus"/>
</dbReference>
<dbReference type="AlphaFoldDB" id="A0A8X6TA85"/>
<feature type="signal peptide" evidence="5">
    <location>
        <begin position="1"/>
        <end position="26"/>
    </location>
</feature>
<proteinExistence type="predicted"/>